<evidence type="ECO:0000313" key="2">
    <source>
        <dbReference type="EMBL" id="MDP9821023.1"/>
    </source>
</evidence>
<keyword evidence="1" id="KW-0732">Signal</keyword>
<dbReference type="RefSeq" id="WP_068120737.1">
    <property type="nucleotide sequence ID" value="NZ_CCXJ01000304.1"/>
</dbReference>
<organism evidence="2 3">
    <name type="scientific">Nocardioides massiliensis</name>
    <dbReference type="NCBI Taxonomy" id="1325935"/>
    <lineage>
        <taxon>Bacteria</taxon>
        <taxon>Bacillati</taxon>
        <taxon>Actinomycetota</taxon>
        <taxon>Actinomycetes</taxon>
        <taxon>Propionibacteriales</taxon>
        <taxon>Nocardioidaceae</taxon>
        <taxon>Nocardioides</taxon>
    </lineage>
</organism>
<accession>A0ABT9NKU1</accession>
<evidence type="ECO:0000313" key="3">
    <source>
        <dbReference type="Proteomes" id="UP001240447"/>
    </source>
</evidence>
<reference evidence="2 3" key="1">
    <citation type="submission" date="2023-07" db="EMBL/GenBank/DDBJ databases">
        <title>Sequencing the genomes of 1000 actinobacteria strains.</title>
        <authorList>
            <person name="Klenk H.-P."/>
        </authorList>
    </citation>
    <scope>NUCLEOTIDE SEQUENCE [LARGE SCALE GENOMIC DNA]</scope>
    <source>
        <strain evidence="2 3">GD13</strain>
    </source>
</reference>
<evidence type="ECO:0000256" key="1">
    <source>
        <dbReference type="SAM" id="SignalP"/>
    </source>
</evidence>
<gene>
    <name evidence="2" type="ORF">J2S59_000832</name>
</gene>
<feature type="signal peptide" evidence="1">
    <location>
        <begin position="1"/>
        <end position="28"/>
    </location>
</feature>
<sequence length="304" mass="33945">MKRTLPALLTALALVATALSMTSFSAPAAAAPTAEYEQFEQEYWFGRIELDHSVFNDDSHFLSLDLVHPERDYPLPFHSVLRGRLIDCKGRVAYQTYASQTSAKVGREPWRTRAGLSLNLPPKGGPFARWEISLRSKGRKTLRWTITDGGSGFRLGCNGGYRRHKGLFWAPEYDAKRPLNAAFKKSPAQAMAPHIRSFGRISGRARVGAKLRAVGAQDAQGRPSCGFGFEVTWPGRPALDADARGTMCDTWLEVPRTAYFRKHLKDGSRRFVKAPARGKDLTVSVNFHVRGHDYMKITPLGRIR</sequence>
<dbReference type="Proteomes" id="UP001240447">
    <property type="component" value="Unassembled WGS sequence"/>
</dbReference>
<feature type="chain" id="PRO_5045723773" evidence="1">
    <location>
        <begin position="29"/>
        <end position="304"/>
    </location>
</feature>
<comment type="caution">
    <text evidence="2">The sequence shown here is derived from an EMBL/GenBank/DDBJ whole genome shotgun (WGS) entry which is preliminary data.</text>
</comment>
<keyword evidence="3" id="KW-1185">Reference proteome</keyword>
<name>A0ABT9NKU1_9ACTN</name>
<dbReference type="EMBL" id="JAUSQM010000001">
    <property type="protein sequence ID" value="MDP9821023.1"/>
    <property type="molecule type" value="Genomic_DNA"/>
</dbReference>
<proteinExistence type="predicted"/>
<protein>
    <submittedName>
        <fullName evidence="2">Uncharacterized protein</fullName>
    </submittedName>
</protein>